<proteinExistence type="predicted"/>
<organism evidence="1 2">
    <name type="scientific">Zalaria obscura</name>
    <dbReference type="NCBI Taxonomy" id="2024903"/>
    <lineage>
        <taxon>Eukaryota</taxon>
        <taxon>Fungi</taxon>
        <taxon>Dikarya</taxon>
        <taxon>Ascomycota</taxon>
        <taxon>Pezizomycotina</taxon>
        <taxon>Dothideomycetes</taxon>
        <taxon>Dothideomycetidae</taxon>
        <taxon>Dothideales</taxon>
        <taxon>Zalariaceae</taxon>
        <taxon>Zalaria</taxon>
    </lineage>
</organism>
<reference evidence="1" key="1">
    <citation type="submission" date="2024-02" db="EMBL/GenBank/DDBJ databases">
        <title>Metagenome Assembled Genome of Zalaria obscura JY119.</title>
        <authorList>
            <person name="Vighnesh L."/>
            <person name="Jagadeeshwari U."/>
            <person name="Venkata Ramana C."/>
            <person name="Sasikala C."/>
        </authorList>
    </citation>
    <scope>NUCLEOTIDE SEQUENCE</scope>
    <source>
        <strain evidence="1">JY119</strain>
    </source>
</reference>
<gene>
    <name evidence="1" type="primary">ATG9</name>
    <name evidence="1" type="ORF">M8818_004737</name>
</gene>
<accession>A0ACC3SC02</accession>
<evidence type="ECO:0000313" key="2">
    <source>
        <dbReference type="Proteomes" id="UP001320706"/>
    </source>
</evidence>
<name>A0ACC3SC02_9PEZI</name>
<comment type="caution">
    <text evidence="1">The sequence shown here is derived from an EMBL/GenBank/DDBJ whole genome shotgun (WGS) entry which is preliminary data.</text>
</comment>
<dbReference type="EMBL" id="JAMKPW020000022">
    <property type="protein sequence ID" value="KAK8206902.1"/>
    <property type="molecule type" value="Genomic_DNA"/>
</dbReference>
<dbReference type="Proteomes" id="UP001320706">
    <property type="component" value="Unassembled WGS sequence"/>
</dbReference>
<keyword evidence="2" id="KW-1185">Reference proteome</keyword>
<evidence type="ECO:0000313" key="1">
    <source>
        <dbReference type="EMBL" id="KAK8206902.1"/>
    </source>
</evidence>
<protein>
    <submittedName>
        <fullName evidence="1">Autophagy protein atg9</fullName>
    </submittedName>
</protein>
<sequence>MDLAAREFTPYAEWKFREYNELDHDFRRRMRMAYPFADQYLNQFPKDKTNQALQFVSLISGTIVAVLGIATLLDSELFLGFEVTPGRTAFFYLSVCTAIYIATRNAVPDDSEVHEPVMHLIEVVSYTHYCPPHWEKQLHSNDVRTEFASLYNMKILVYLAEISSLILAPFILWRNSGERTARILDFFRDHTVHVDGLGHLCTEAVFSFRKNKRAGDTDPAKDVEGLRADYFGNKDDKMAKSQYYFMQRLGQYDQQQASRYAHRPYHAMQMPPSFPPLSPLREAAGKATAKRSVSRQHYASPRMAPRSSSPQQSMLLDVPIHSPVLAPRGRHPPSTRHPRSRRAKEEDLGPTPFEEMTTSKLIEDDAGLDDSWKTFTQRFPDGQETGDARNDRRQDKGVLGLLMQYSKAQAGPNRGHGV</sequence>